<dbReference type="EMBL" id="JAAMPI010000102">
    <property type="protein sequence ID" value="KAF4635738.1"/>
    <property type="molecule type" value="Genomic_DNA"/>
</dbReference>
<organism evidence="2 3">
    <name type="scientific">Cudoniella acicularis</name>
    <dbReference type="NCBI Taxonomy" id="354080"/>
    <lineage>
        <taxon>Eukaryota</taxon>
        <taxon>Fungi</taxon>
        <taxon>Dikarya</taxon>
        <taxon>Ascomycota</taxon>
        <taxon>Pezizomycotina</taxon>
        <taxon>Leotiomycetes</taxon>
        <taxon>Helotiales</taxon>
        <taxon>Tricladiaceae</taxon>
        <taxon>Cudoniella</taxon>
    </lineage>
</organism>
<gene>
    <name evidence="2" type="ORF">G7Y89_g2356</name>
</gene>
<comment type="caution">
    <text evidence="2">The sequence shown here is derived from an EMBL/GenBank/DDBJ whole genome shotgun (WGS) entry which is preliminary data.</text>
</comment>
<sequence>MENLSGDVEALAEHIQDPVDKCCFIAGLYSGIYRANDDRDEESSENAIAQLRKAVKLRDEWTSTEIAELFVDICLERLLRRGLKEDADEAESYIRMILKNRPDDYTYLSKLLTILHIRYEMTCSRRYVDESLDLVERVIVDIQDDDDRLPALLAACGVALLDLSELSNSLSALEMAISILRTACGMLSPASTKDWLFARKTLAESLRHHFEATGREEELTQARAIFDDDDSELELLPREALDCLMIRLRIMRTLWQLNPNRESLTRLRKDRLTSAQSTHQGLRVASMVKVLRMMSDLTPQYDSSVDELARLSLGTVLLKAFPIFQASKADVATELGYLAIRFFEKCHDRSFLDRAVAHLRRAVDFSSTNTLSRAFSLQRLTDILKKRGDSAPPEMTMEDFKAAVNTLNTPYGLCKEKNFNFQDSRDSLGDIYASQYNLSHGEGFAIQAIDAWRSLSHSPDGSPIAKLSAALKTAAIQKKLTGDPEKAAEVFTDVIKVLLEVMSDSDSRSEQIWKIRLFSPLSTHAASIALLAARPPEKVLQLLERRRTMIWNRLLARKSDTKTLEDKHHDLAQRFLKLQKLMSRDDDKPDKTSSNELTFQEGIESN</sequence>
<name>A0A8H4RUB0_9HELO</name>
<feature type="compositionally biased region" description="Basic and acidic residues" evidence="1">
    <location>
        <begin position="583"/>
        <end position="593"/>
    </location>
</feature>
<evidence type="ECO:0000313" key="2">
    <source>
        <dbReference type="EMBL" id="KAF4635738.1"/>
    </source>
</evidence>
<protein>
    <submittedName>
        <fullName evidence="2">Uncharacterized protein</fullName>
    </submittedName>
</protein>
<reference evidence="2 3" key="1">
    <citation type="submission" date="2020-03" db="EMBL/GenBank/DDBJ databases">
        <title>Draft Genome Sequence of Cudoniella acicularis.</title>
        <authorList>
            <person name="Buettner E."/>
            <person name="Kellner H."/>
        </authorList>
    </citation>
    <scope>NUCLEOTIDE SEQUENCE [LARGE SCALE GENOMIC DNA]</scope>
    <source>
        <strain evidence="2 3">DSM 108380</strain>
    </source>
</reference>
<accession>A0A8H4RUB0</accession>
<feature type="compositionally biased region" description="Polar residues" evidence="1">
    <location>
        <begin position="594"/>
        <end position="606"/>
    </location>
</feature>
<dbReference type="OrthoDB" id="3564781at2759"/>
<keyword evidence="3" id="KW-1185">Reference proteome</keyword>
<feature type="region of interest" description="Disordered" evidence="1">
    <location>
        <begin position="583"/>
        <end position="606"/>
    </location>
</feature>
<evidence type="ECO:0000313" key="3">
    <source>
        <dbReference type="Proteomes" id="UP000566819"/>
    </source>
</evidence>
<dbReference type="AlphaFoldDB" id="A0A8H4RUB0"/>
<evidence type="ECO:0000256" key="1">
    <source>
        <dbReference type="SAM" id="MobiDB-lite"/>
    </source>
</evidence>
<dbReference type="Proteomes" id="UP000566819">
    <property type="component" value="Unassembled WGS sequence"/>
</dbReference>
<dbReference type="Gene3D" id="1.25.40.10">
    <property type="entry name" value="Tetratricopeptide repeat domain"/>
    <property type="match status" value="1"/>
</dbReference>
<dbReference type="InterPro" id="IPR011990">
    <property type="entry name" value="TPR-like_helical_dom_sf"/>
</dbReference>
<proteinExistence type="predicted"/>